<organism evidence="1 2">
    <name type="scientific">Paeniglutamicibacter antarcticus</name>
    <dbReference type="NCBI Taxonomy" id="494023"/>
    <lineage>
        <taxon>Bacteria</taxon>
        <taxon>Bacillati</taxon>
        <taxon>Actinomycetota</taxon>
        <taxon>Actinomycetes</taxon>
        <taxon>Micrococcales</taxon>
        <taxon>Micrococcaceae</taxon>
        <taxon>Paeniglutamicibacter</taxon>
    </lineage>
</organism>
<gene>
    <name evidence="1" type="ORF">GCM10025778_02620</name>
</gene>
<protein>
    <submittedName>
        <fullName evidence="1">Histidine phosphatase family protein</fullName>
    </submittedName>
</protein>
<dbReference type="RefSeq" id="WP_210101866.1">
    <property type="nucleotide sequence ID" value="NZ_BAABLK010000005.1"/>
</dbReference>
<dbReference type="InterPro" id="IPR050275">
    <property type="entry name" value="PGM_Phosphatase"/>
</dbReference>
<dbReference type="EMBL" id="BAABLK010000005">
    <property type="protein sequence ID" value="GAA5225732.1"/>
    <property type="molecule type" value="Genomic_DNA"/>
</dbReference>
<keyword evidence="2" id="KW-1185">Reference proteome</keyword>
<dbReference type="Gene3D" id="3.40.50.1240">
    <property type="entry name" value="Phosphoglycerate mutase-like"/>
    <property type="match status" value="1"/>
</dbReference>
<comment type="caution">
    <text evidence="1">The sequence shown here is derived from an EMBL/GenBank/DDBJ whole genome shotgun (WGS) entry which is preliminary data.</text>
</comment>
<dbReference type="CDD" id="cd07067">
    <property type="entry name" value="HP_PGM_like"/>
    <property type="match status" value="1"/>
</dbReference>
<proteinExistence type="predicted"/>
<dbReference type="Proteomes" id="UP001501257">
    <property type="component" value="Unassembled WGS sequence"/>
</dbReference>
<dbReference type="PANTHER" id="PTHR48100:SF58">
    <property type="entry name" value="PE-PGRS FAMILY PROTEIN PE_PGRS11"/>
    <property type="match status" value="1"/>
</dbReference>
<dbReference type="Pfam" id="PF00300">
    <property type="entry name" value="His_Phos_1"/>
    <property type="match status" value="1"/>
</dbReference>
<dbReference type="SMART" id="SM00855">
    <property type="entry name" value="PGAM"/>
    <property type="match status" value="1"/>
</dbReference>
<dbReference type="InterPro" id="IPR029033">
    <property type="entry name" value="His_PPase_superfam"/>
</dbReference>
<reference evidence="2" key="1">
    <citation type="journal article" date="2019" name="Int. J. Syst. Evol. Microbiol.">
        <title>The Global Catalogue of Microorganisms (GCM) 10K type strain sequencing project: providing services to taxonomists for standard genome sequencing and annotation.</title>
        <authorList>
            <consortium name="The Broad Institute Genomics Platform"/>
            <consortium name="The Broad Institute Genome Sequencing Center for Infectious Disease"/>
            <person name="Wu L."/>
            <person name="Ma J."/>
        </authorList>
    </citation>
    <scope>NUCLEOTIDE SEQUENCE [LARGE SCALE GENOMIC DNA]</scope>
    <source>
        <strain evidence="2">JCM 18952</strain>
    </source>
</reference>
<dbReference type="InterPro" id="IPR001345">
    <property type="entry name" value="PG/BPGM_mutase_AS"/>
</dbReference>
<name>A0ABP9TJ32_9MICC</name>
<accession>A0ABP9TJ32</accession>
<evidence type="ECO:0000313" key="2">
    <source>
        <dbReference type="Proteomes" id="UP001501257"/>
    </source>
</evidence>
<dbReference type="SUPFAM" id="SSF53254">
    <property type="entry name" value="Phosphoglycerate mutase-like"/>
    <property type="match status" value="1"/>
</dbReference>
<dbReference type="PROSITE" id="PS00175">
    <property type="entry name" value="PG_MUTASE"/>
    <property type="match status" value="1"/>
</dbReference>
<dbReference type="PANTHER" id="PTHR48100">
    <property type="entry name" value="BROAD-SPECIFICITY PHOSPHATASE YOR283W-RELATED"/>
    <property type="match status" value="1"/>
</dbReference>
<sequence length="203" mass="21738">MRLILIRHGQTASNLAQALDTAAPGAPLDETGLAQAEALVERLGTEGDDVDAVYSSTLLRAKMTAAPLARSRGLDVAEHAGLTEISAGELEMRNDPDAQLAYRDVFVRWLSGDLEAKIPGGEDGRSALERFDAVIEGARAEGAGKLVVVSHAAMLVTWLATRSINFDSTLLSPLPLANTGVVTLETAAGSNWRLRRWQDRHLD</sequence>
<dbReference type="InterPro" id="IPR013078">
    <property type="entry name" value="His_Pase_superF_clade-1"/>
</dbReference>
<evidence type="ECO:0000313" key="1">
    <source>
        <dbReference type="EMBL" id="GAA5225732.1"/>
    </source>
</evidence>